<evidence type="ECO:0000313" key="8">
    <source>
        <dbReference type="EMBL" id="NEX21517.1"/>
    </source>
</evidence>
<keyword evidence="4" id="KW-0238">DNA-binding</keyword>
<dbReference type="PANTHER" id="PTHR44591:SF22">
    <property type="entry name" value="CHEY SUBFAMILY"/>
    <property type="match status" value="1"/>
</dbReference>
<evidence type="ECO:0000256" key="2">
    <source>
        <dbReference type="ARBA" id="ARBA00023012"/>
    </source>
</evidence>
<sequence>MSKRILIVDDEPNIVISLEFLMMREGHEVRVARDGEAGLAAVKTHKPDLVVLDVMMPKLDGFAVLEAVRADANLAATRILMLTAKGREAEQNKGLALGADAYMPKPFSTRDLVEKVKELLERND</sequence>
<dbReference type="RefSeq" id="WP_164654618.1">
    <property type="nucleotide sequence ID" value="NZ_JAAIJR010000058.1"/>
</dbReference>
<feature type="modified residue" description="4-aspartylphosphate" evidence="6">
    <location>
        <position position="53"/>
    </location>
</feature>
<dbReference type="Gene3D" id="3.40.50.2300">
    <property type="match status" value="1"/>
</dbReference>
<keyword evidence="5" id="KW-0804">Transcription</keyword>
<gene>
    <name evidence="8" type="ORF">G3480_14565</name>
</gene>
<protein>
    <submittedName>
        <fullName evidence="8">Response regulator</fullName>
    </submittedName>
</protein>
<dbReference type="Pfam" id="PF00072">
    <property type="entry name" value="Response_reg"/>
    <property type="match status" value="1"/>
</dbReference>
<dbReference type="GO" id="GO:0000160">
    <property type="term" value="P:phosphorelay signal transduction system"/>
    <property type="evidence" value="ECO:0007669"/>
    <property type="project" value="UniProtKB-KW"/>
</dbReference>
<dbReference type="AlphaFoldDB" id="A0A6P1DT78"/>
<keyword evidence="3" id="KW-0805">Transcription regulation</keyword>
<dbReference type="InterPro" id="IPR011006">
    <property type="entry name" value="CheY-like_superfamily"/>
</dbReference>
<proteinExistence type="predicted"/>
<evidence type="ECO:0000256" key="5">
    <source>
        <dbReference type="ARBA" id="ARBA00023163"/>
    </source>
</evidence>
<dbReference type="EMBL" id="JAAIJR010000058">
    <property type="protein sequence ID" value="NEX21517.1"/>
    <property type="molecule type" value="Genomic_DNA"/>
</dbReference>
<evidence type="ECO:0000259" key="7">
    <source>
        <dbReference type="PROSITE" id="PS50110"/>
    </source>
</evidence>
<dbReference type="GO" id="GO:0003677">
    <property type="term" value="F:DNA binding"/>
    <property type="evidence" value="ECO:0007669"/>
    <property type="project" value="UniProtKB-KW"/>
</dbReference>
<evidence type="ECO:0000256" key="3">
    <source>
        <dbReference type="ARBA" id="ARBA00023015"/>
    </source>
</evidence>
<dbReference type="PANTHER" id="PTHR44591">
    <property type="entry name" value="STRESS RESPONSE REGULATOR PROTEIN 1"/>
    <property type="match status" value="1"/>
</dbReference>
<keyword evidence="2" id="KW-0902">Two-component regulatory system</keyword>
<organism evidence="8 9">
    <name type="scientific">Thiorhodococcus mannitoliphagus</name>
    <dbReference type="NCBI Taxonomy" id="329406"/>
    <lineage>
        <taxon>Bacteria</taxon>
        <taxon>Pseudomonadati</taxon>
        <taxon>Pseudomonadota</taxon>
        <taxon>Gammaproteobacteria</taxon>
        <taxon>Chromatiales</taxon>
        <taxon>Chromatiaceae</taxon>
        <taxon>Thiorhodococcus</taxon>
    </lineage>
</organism>
<reference evidence="9" key="1">
    <citation type="journal article" date="2020" name="Microbiol. Resour. Announc.">
        <title>Draft Genome Sequences of Thiorhodococcus mannitoliphagus and Thiorhodococcus minor, Purple Sulfur Photosynthetic Bacteria in the Gammaproteobacterial Family Chromatiaceae.</title>
        <authorList>
            <person name="Aviles F.A."/>
            <person name="Meyer T.E."/>
            <person name="Kyndt J.A."/>
        </authorList>
    </citation>
    <scope>NUCLEOTIDE SEQUENCE [LARGE SCALE GENOMIC DNA]</scope>
    <source>
        <strain evidence="9">DSM 18266</strain>
    </source>
</reference>
<keyword evidence="1 6" id="KW-0597">Phosphoprotein</keyword>
<evidence type="ECO:0000256" key="4">
    <source>
        <dbReference type="ARBA" id="ARBA00023125"/>
    </source>
</evidence>
<name>A0A6P1DT78_9GAMM</name>
<dbReference type="FunFam" id="3.40.50.2300:FF:000001">
    <property type="entry name" value="DNA-binding response regulator PhoB"/>
    <property type="match status" value="1"/>
</dbReference>
<dbReference type="SUPFAM" id="SSF52172">
    <property type="entry name" value="CheY-like"/>
    <property type="match status" value="1"/>
</dbReference>
<dbReference type="Proteomes" id="UP000471640">
    <property type="component" value="Unassembled WGS sequence"/>
</dbReference>
<accession>A0A6P1DT78</accession>
<evidence type="ECO:0000256" key="1">
    <source>
        <dbReference type="ARBA" id="ARBA00022553"/>
    </source>
</evidence>
<dbReference type="InterPro" id="IPR050595">
    <property type="entry name" value="Bact_response_regulator"/>
</dbReference>
<feature type="domain" description="Response regulatory" evidence="7">
    <location>
        <begin position="4"/>
        <end position="120"/>
    </location>
</feature>
<keyword evidence="9" id="KW-1185">Reference proteome</keyword>
<evidence type="ECO:0000256" key="6">
    <source>
        <dbReference type="PROSITE-ProRule" id="PRU00169"/>
    </source>
</evidence>
<dbReference type="SMART" id="SM00448">
    <property type="entry name" value="REC"/>
    <property type="match status" value="1"/>
</dbReference>
<dbReference type="InterPro" id="IPR001789">
    <property type="entry name" value="Sig_transdc_resp-reg_receiver"/>
</dbReference>
<comment type="caution">
    <text evidence="8">The sequence shown here is derived from an EMBL/GenBank/DDBJ whole genome shotgun (WGS) entry which is preliminary data.</text>
</comment>
<dbReference type="PROSITE" id="PS50110">
    <property type="entry name" value="RESPONSE_REGULATORY"/>
    <property type="match status" value="1"/>
</dbReference>
<evidence type="ECO:0000313" key="9">
    <source>
        <dbReference type="Proteomes" id="UP000471640"/>
    </source>
</evidence>
<reference evidence="8 9" key="2">
    <citation type="submission" date="2020-02" db="EMBL/GenBank/DDBJ databases">
        <title>Genome sequences of Thiorhodococcus mannitoliphagus and Thiorhodococcus minor, purple sulfur photosynthetic bacteria in the gammaproteobacterial family, Chromatiaceae.</title>
        <authorList>
            <person name="Aviles F.A."/>
            <person name="Meyer T.E."/>
            <person name="Kyndt J.A."/>
        </authorList>
    </citation>
    <scope>NUCLEOTIDE SEQUENCE [LARGE SCALE GENOMIC DNA]</scope>
    <source>
        <strain evidence="8 9">DSM 18266</strain>
    </source>
</reference>